<accession>A0A427YX62</accession>
<comment type="similarity">
    <text evidence="2 8">Belongs to the HSF family.</text>
</comment>
<keyword evidence="12" id="KW-1185">Reference proteome</keyword>
<comment type="subunit">
    <text evidence="7">Homotrimer. Homotrimerization increases the affinity of HSF1 to DNA. Interacts with transcriptional coregulator SSA1 on chromatin.</text>
</comment>
<evidence type="ECO:0000256" key="4">
    <source>
        <dbReference type="ARBA" id="ARBA00023125"/>
    </source>
</evidence>
<evidence type="ECO:0000313" key="12">
    <source>
        <dbReference type="Proteomes" id="UP000279259"/>
    </source>
</evidence>
<dbReference type="GO" id="GO:0043565">
    <property type="term" value="F:sequence-specific DNA binding"/>
    <property type="evidence" value="ECO:0007669"/>
    <property type="project" value="InterPro"/>
</dbReference>
<feature type="region of interest" description="Disordered" evidence="9">
    <location>
        <begin position="634"/>
        <end position="668"/>
    </location>
</feature>
<evidence type="ECO:0000256" key="8">
    <source>
        <dbReference type="RuleBase" id="RU004020"/>
    </source>
</evidence>
<dbReference type="AlphaFoldDB" id="A0A427YX62"/>
<feature type="region of interest" description="Disordered" evidence="9">
    <location>
        <begin position="1"/>
        <end position="30"/>
    </location>
</feature>
<dbReference type="Pfam" id="PF00447">
    <property type="entry name" value="HSF_DNA-bind"/>
    <property type="match status" value="1"/>
</dbReference>
<name>A0A427YX62_9TREE</name>
<evidence type="ECO:0000259" key="10">
    <source>
        <dbReference type="PROSITE" id="PS00434"/>
    </source>
</evidence>
<dbReference type="GO" id="GO:0003700">
    <property type="term" value="F:DNA-binding transcription factor activity"/>
    <property type="evidence" value="ECO:0007669"/>
    <property type="project" value="InterPro"/>
</dbReference>
<protein>
    <submittedName>
        <fullName evidence="11">Stress-responsive transcription factor hsf1</fullName>
    </submittedName>
</protein>
<feature type="compositionally biased region" description="Low complexity" evidence="9">
    <location>
        <begin position="642"/>
        <end position="655"/>
    </location>
</feature>
<keyword evidence="5" id="KW-0804">Transcription</keyword>
<dbReference type="SMART" id="SM00415">
    <property type="entry name" value="HSF"/>
    <property type="match status" value="1"/>
</dbReference>
<evidence type="ECO:0000256" key="6">
    <source>
        <dbReference type="ARBA" id="ARBA00023242"/>
    </source>
</evidence>
<dbReference type="Gene3D" id="1.10.10.10">
    <property type="entry name" value="Winged helix-like DNA-binding domain superfamily/Winged helix DNA-binding domain"/>
    <property type="match status" value="1"/>
</dbReference>
<evidence type="ECO:0000256" key="2">
    <source>
        <dbReference type="ARBA" id="ARBA00006403"/>
    </source>
</evidence>
<keyword evidence="6" id="KW-0539">Nucleus</keyword>
<dbReference type="InterPro" id="IPR000232">
    <property type="entry name" value="HSF_DNA-bd"/>
</dbReference>
<dbReference type="OrthoDB" id="60033at2759"/>
<dbReference type="Proteomes" id="UP000279259">
    <property type="component" value="Unassembled WGS sequence"/>
</dbReference>
<dbReference type="PRINTS" id="PR00056">
    <property type="entry name" value="HSFDOMAIN"/>
</dbReference>
<feature type="compositionally biased region" description="Basic and acidic residues" evidence="9">
    <location>
        <begin position="327"/>
        <end position="347"/>
    </location>
</feature>
<comment type="subcellular location">
    <subcellularLocation>
        <location evidence="1">Nucleus</location>
    </subcellularLocation>
</comment>
<dbReference type="InterPro" id="IPR036390">
    <property type="entry name" value="WH_DNA-bd_sf"/>
</dbReference>
<dbReference type="InterPro" id="IPR036388">
    <property type="entry name" value="WH-like_DNA-bd_sf"/>
</dbReference>
<keyword evidence="4" id="KW-0238">DNA-binding</keyword>
<reference evidence="11 12" key="1">
    <citation type="submission" date="2018-11" db="EMBL/GenBank/DDBJ databases">
        <title>Genome sequence of Saitozyma podzolica DSM 27192.</title>
        <authorList>
            <person name="Aliyu H."/>
            <person name="Gorte O."/>
            <person name="Ochsenreither K."/>
        </authorList>
    </citation>
    <scope>NUCLEOTIDE SEQUENCE [LARGE SCALE GENOMIC DNA]</scope>
    <source>
        <strain evidence="11 12">DSM 27192</strain>
    </source>
</reference>
<proteinExistence type="inferred from homology"/>
<evidence type="ECO:0000256" key="5">
    <source>
        <dbReference type="ARBA" id="ARBA00023163"/>
    </source>
</evidence>
<feature type="region of interest" description="Disordered" evidence="9">
    <location>
        <begin position="301"/>
        <end position="458"/>
    </location>
</feature>
<evidence type="ECO:0000256" key="3">
    <source>
        <dbReference type="ARBA" id="ARBA00023015"/>
    </source>
</evidence>
<feature type="compositionally biased region" description="Polar residues" evidence="9">
    <location>
        <begin position="409"/>
        <end position="439"/>
    </location>
</feature>
<feature type="region of interest" description="Disordered" evidence="9">
    <location>
        <begin position="502"/>
        <end position="526"/>
    </location>
</feature>
<dbReference type="PANTHER" id="PTHR10015:SF427">
    <property type="entry name" value="HEAT SHOCK FACTOR PROTEIN"/>
    <property type="match status" value="1"/>
</dbReference>
<evidence type="ECO:0000256" key="7">
    <source>
        <dbReference type="ARBA" id="ARBA00062171"/>
    </source>
</evidence>
<feature type="compositionally biased region" description="Polar residues" evidence="9">
    <location>
        <begin position="502"/>
        <end position="519"/>
    </location>
</feature>
<dbReference type="PANTHER" id="PTHR10015">
    <property type="entry name" value="HEAT SHOCK TRANSCRIPTION FACTOR"/>
    <property type="match status" value="1"/>
</dbReference>
<feature type="compositionally biased region" description="Basic and acidic residues" evidence="9">
    <location>
        <begin position="301"/>
        <end position="314"/>
    </location>
</feature>
<dbReference type="EMBL" id="RSCD01000001">
    <property type="protein sequence ID" value="RSH95671.1"/>
    <property type="molecule type" value="Genomic_DNA"/>
</dbReference>
<evidence type="ECO:0000313" key="11">
    <source>
        <dbReference type="EMBL" id="RSH95671.1"/>
    </source>
</evidence>
<sequence>MALPNAEAGPSRLPVSARVESMSPPSPLNAVDEAEEKANAAITKNGLSVDENGEVSKLPAFLTKLYNMVSDPKADEHIYWSDSGDSFFVPNQEQFAKQILPRYFKHSNFSSFVRQLNMYAFHKVPHLNSSVLSNEAPQELWEFVNPLFKRGQPELLARIVRKQRPTNAPMPAATPTGTRSRPGPPASNLVESLGSGPGSSQFLITDGTTTGEASGVLVGPQGQQMLDISTLTSHIADMKRTQGTIAADLKALKASQEHLWREQLEQRETQKKHQDTIDLIVSFLERLFGTDGEGLKTLKEAMRRSGMGRAREDSAGEEGASKKRRRLGLDRMIGDGREGSSDTDLGKLVEISSEPSSKRTEFSMPRLSRGLSSRQGTADPPSISDWSSASNRFTTLPSEGEPSPAGVTPRTTVSGNNPTLSASHLSPLSDTDPQPTNGNAVAPYMYPSNPALQQPPLSPTSAVNAAAAYNLDPSILQTTIGSLLQSPAAAQMFLNSLNNSVQGQALQSPRPSNADQQPQFPLHPQANGVDIDPTLALFTPLPNQDTLVEQNDALLKSYQDAAAMGTDVEKLQNDIDSLVRSMGLDVSNGADTDHFLAGLNQSGPNTQNAFNGLWRIRGLYQPHKLGGHDWRGGSVHPSGFPSSTTGFNTGTAGTGSHDDSSALTDGLPDEFDVDEFLNSLQKGVGEDGAVEGL</sequence>
<dbReference type="PROSITE" id="PS00434">
    <property type="entry name" value="HSF_DOMAIN"/>
    <property type="match status" value="1"/>
</dbReference>
<evidence type="ECO:0000256" key="9">
    <source>
        <dbReference type="SAM" id="MobiDB-lite"/>
    </source>
</evidence>
<feature type="domain" description="HSF-type DNA-binding" evidence="10">
    <location>
        <begin position="100"/>
        <end position="124"/>
    </location>
</feature>
<organism evidence="11 12">
    <name type="scientific">Saitozyma podzolica</name>
    <dbReference type="NCBI Taxonomy" id="1890683"/>
    <lineage>
        <taxon>Eukaryota</taxon>
        <taxon>Fungi</taxon>
        <taxon>Dikarya</taxon>
        <taxon>Basidiomycota</taxon>
        <taxon>Agaricomycotina</taxon>
        <taxon>Tremellomycetes</taxon>
        <taxon>Tremellales</taxon>
        <taxon>Trimorphomycetaceae</taxon>
        <taxon>Saitozyma</taxon>
    </lineage>
</organism>
<feature type="region of interest" description="Disordered" evidence="9">
    <location>
        <begin position="163"/>
        <end position="196"/>
    </location>
</feature>
<dbReference type="FunFam" id="1.10.10.10:FF:000027">
    <property type="entry name" value="Heat shock transcription factor 1"/>
    <property type="match status" value="1"/>
</dbReference>
<dbReference type="STRING" id="1890683.A0A427YX62"/>
<evidence type="ECO:0000256" key="1">
    <source>
        <dbReference type="ARBA" id="ARBA00004123"/>
    </source>
</evidence>
<keyword evidence="3" id="KW-0805">Transcription regulation</keyword>
<dbReference type="SUPFAM" id="SSF46785">
    <property type="entry name" value="Winged helix' DNA-binding domain"/>
    <property type="match status" value="1"/>
</dbReference>
<feature type="compositionally biased region" description="Low complexity" evidence="9">
    <location>
        <begin position="165"/>
        <end position="181"/>
    </location>
</feature>
<comment type="caution">
    <text evidence="11">The sequence shown here is derived from an EMBL/GenBank/DDBJ whole genome shotgun (WGS) entry which is preliminary data.</text>
</comment>
<dbReference type="GO" id="GO:0005634">
    <property type="term" value="C:nucleus"/>
    <property type="evidence" value="ECO:0007669"/>
    <property type="project" value="UniProtKB-SubCell"/>
</dbReference>
<gene>
    <name evidence="11" type="primary">HSF1</name>
    <name evidence="11" type="ORF">EHS25_000763</name>
</gene>
<feature type="compositionally biased region" description="Polar residues" evidence="9">
    <location>
        <begin position="384"/>
        <end position="397"/>
    </location>
</feature>